<reference evidence="1" key="1">
    <citation type="submission" date="2019-08" db="EMBL/GenBank/DDBJ databases">
        <authorList>
            <person name="Kucharzyk K."/>
            <person name="Murdoch R.W."/>
            <person name="Higgins S."/>
            <person name="Loffler F."/>
        </authorList>
    </citation>
    <scope>NUCLEOTIDE SEQUENCE</scope>
</reference>
<proteinExistence type="predicted"/>
<organism evidence="1">
    <name type="scientific">bioreactor metagenome</name>
    <dbReference type="NCBI Taxonomy" id="1076179"/>
    <lineage>
        <taxon>unclassified sequences</taxon>
        <taxon>metagenomes</taxon>
        <taxon>ecological metagenomes</taxon>
    </lineage>
</organism>
<gene>
    <name evidence="1" type="ORF">SDC9_74031</name>
</gene>
<dbReference type="AlphaFoldDB" id="A0A644YGR7"/>
<protein>
    <submittedName>
        <fullName evidence="1">Uncharacterized protein</fullName>
    </submittedName>
</protein>
<dbReference type="EMBL" id="VSSQ01005013">
    <property type="protein sequence ID" value="MPM27519.1"/>
    <property type="molecule type" value="Genomic_DNA"/>
</dbReference>
<accession>A0A644YGR7</accession>
<evidence type="ECO:0000313" key="1">
    <source>
        <dbReference type="EMBL" id="MPM27519.1"/>
    </source>
</evidence>
<comment type="caution">
    <text evidence="1">The sequence shown here is derived from an EMBL/GenBank/DDBJ whole genome shotgun (WGS) entry which is preliminary data.</text>
</comment>
<sequence>MSYKDWNSFSKNSVNREKSGLSIGVVGIQQKRNNRHYYMVTKKYQVGIYTSFG</sequence>
<name>A0A644YGR7_9ZZZZ</name>